<dbReference type="SUPFAM" id="SSF102198">
    <property type="entry name" value="Putative cyclase"/>
    <property type="match status" value="1"/>
</dbReference>
<evidence type="ECO:0008006" key="3">
    <source>
        <dbReference type="Google" id="ProtNLM"/>
    </source>
</evidence>
<evidence type="ECO:0000313" key="1">
    <source>
        <dbReference type="EMBL" id="KAB8036822.1"/>
    </source>
</evidence>
<evidence type="ECO:0000313" key="2">
    <source>
        <dbReference type="Proteomes" id="UP000437748"/>
    </source>
</evidence>
<dbReference type="OrthoDB" id="7067800at2"/>
<sequence length="226" mass="25520">MDNSLGNWVFLSHVWGESCPPYGEGKRIQLTRIRNMELGDSCNSYEFTASNHIGTHYDFPNHFDHFGKIVTDYQPNSFIHNDIGFINLNLNFGDTLDVEKIKGNINFISNNITLLLIRTGISRFRNNDIRYSTIGVPVSEGVAAFLRTRFPFLTTIALDFISISSFSNRQLGRKVHQEFLKNDNPILIIEDANFEPLCQKTPSIVVSLPLRIENGDGAPVTIIAKV</sequence>
<proteinExistence type="predicted"/>
<dbReference type="GO" id="GO:0019441">
    <property type="term" value="P:L-tryptophan catabolic process to kynurenine"/>
    <property type="evidence" value="ECO:0007669"/>
    <property type="project" value="InterPro"/>
</dbReference>
<keyword evidence="2" id="KW-1185">Reference proteome</keyword>
<dbReference type="InterPro" id="IPR007325">
    <property type="entry name" value="KFase/CYL"/>
</dbReference>
<dbReference type="PANTHER" id="PTHR31118">
    <property type="entry name" value="CYCLASE-LIKE PROTEIN 2"/>
    <property type="match status" value="1"/>
</dbReference>
<name>A0A6N6VQ93_9BACT</name>
<dbReference type="Pfam" id="PF04199">
    <property type="entry name" value="Cyclase"/>
    <property type="match status" value="1"/>
</dbReference>
<protein>
    <recommendedName>
        <fullName evidence="3">Cyclase family protein</fullName>
    </recommendedName>
</protein>
<dbReference type="Proteomes" id="UP000437748">
    <property type="component" value="Unassembled WGS sequence"/>
</dbReference>
<organism evidence="1 2">
    <name type="scientific">Silvanigrella paludirubra</name>
    <dbReference type="NCBI Taxonomy" id="2499159"/>
    <lineage>
        <taxon>Bacteria</taxon>
        <taxon>Pseudomonadati</taxon>
        <taxon>Bdellovibrionota</taxon>
        <taxon>Oligoflexia</taxon>
        <taxon>Silvanigrellales</taxon>
        <taxon>Silvanigrellaceae</taxon>
        <taxon>Silvanigrella</taxon>
    </lineage>
</organism>
<dbReference type="EMBL" id="WFLM01000005">
    <property type="protein sequence ID" value="KAB8036822.1"/>
    <property type="molecule type" value="Genomic_DNA"/>
</dbReference>
<reference evidence="1 2" key="1">
    <citation type="submission" date="2019-10" db="EMBL/GenBank/DDBJ databases">
        <title>New species of Slilvanegrellaceae.</title>
        <authorList>
            <person name="Pitt A."/>
            <person name="Hahn M.W."/>
        </authorList>
    </citation>
    <scope>NUCLEOTIDE SEQUENCE [LARGE SCALE GENOMIC DNA]</scope>
    <source>
        <strain evidence="1 2">SP-Ram-0.45-NSY-1</strain>
    </source>
</reference>
<accession>A0A6N6VQ93</accession>
<gene>
    <name evidence="1" type="ORF">GCL60_13335</name>
</gene>
<dbReference type="AlphaFoldDB" id="A0A6N6VQ93"/>
<dbReference type="Gene3D" id="3.50.30.50">
    <property type="entry name" value="Putative cyclase"/>
    <property type="match status" value="1"/>
</dbReference>
<comment type="caution">
    <text evidence="1">The sequence shown here is derived from an EMBL/GenBank/DDBJ whole genome shotgun (WGS) entry which is preliminary data.</text>
</comment>
<dbReference type="RefSeq" id="WP_153421237.1">
    <property type="nucleotide sequence ID" value="NZ_WFLM01000005.1"/>
</dbReference>
<dbReference type="PANTHER" id="PTHR31118:SF32">
    <property type="entry name" value="KYNURENINE FORMAMIDASE"/>
    <property type="match status" value="1"/>
</dbReference>
<dbReference type="InterPro" id="IPR037175">
    <property type="entry name" value="KFase_sf"/>
</dbReference>
<dbReference type="GO" id="GO:0004061">
    <property type="term" value="F:arylformamidase activity"/>
    <property type="evidence" value="ECO:0007669"/>
    <property type="project" value="InterPro"/>
</dbReference>